<name>A0A218P4S8_THECE</name>
<evidence type="ECO:0000313" key="5">
    <source>
        <dbReference type="EMBL" id="ASI99939.1"/>
    </source>
</evidence>
<dbReference type="CDD" id="cd02440">
    <property type="entry name" value="AdoMet_MTases"/>
    <property type="match status" value="1"/>
</dbReference>
<keyword evidence="6" id="KW-1185">Reference proteome</keyword>
<feature type="domain" description="Methyltransferase type 11" evidence="4">
    <location>
        <begin position="41"/>
        <end position="135"/>
    </location>
</feature>
<organism evidence="5 6">
    <name type="scientific">Thermococcus celer Vu 13 = JCM 8558</name>
    <dbReference type="NCBI Taxonomy" id="1293037"/>
    <lineage>
        <taxon>Archaea</taxon>
        <taxon>Methanobacteriati</taxon>
        <taxon>Methanobacteriota</taxon>
        <taxon>Thermococci</taxon>
        <taxon>Thermococcales</taxon>
        <taxon>Thermococcaceae</taxon>
        <taxon>Thermococcus</taxon>
    </lineage>
</organism>
<keyword evidence="3" id="KW-0949">S-adenosyl-L-methionine</keyword>
<dbReference type="PROSITE" id="PS01184">
    <property type="entry name" value="UBIE_2"/>
    <property type="match status" value="1"/>
</dbReference>
<dbReference type="EMBL" id="CP014854">
    <property type="protein sequence ID" value="ASI99939.1"/>
    <property type="molecule type" value="Genomic_DNA"/>
</dbReference>
<dbReference type="Gene3D" id="3.40.50.150">
    <property type="entry name" value="Vaccinia Virus protein VP39"/>
    <property type="match status" value="1"/>
</dbReference>
<dbReference type="GO" id="GO:0008757">
    <property type="term" value="F:S-adenosylmethionine-dependent methyltransferase activity"/>
    <property type="evidence" value="ECO:0007669"/>
    <property type="project" value="InterPro"/>
</dbReference>
<dbReference type="InterPro" id="IPR029063">
    <property type="entry name" value="SAM-dependent_MTases_sf"/>
</dbReference>
<keyword evidence="5" id="KW-0830">Ubiquinone</keyword>
<proteinExistence type="predicted"/>
<evidence type="ECO:0000256" key="3">
    <source>
        <dbReference type="ARBA" id="ARBA00022691"/>
    </source>
</evidence>
<dbReference type="InterPro" id="IPR013216">
    <property type="entry name" value="Methyltransf_11"/>
</dbReference>
<dbReference type="InterPro" id="IPR052356">
    <property type="entry name" value="Thiol_S-MT"/>
</dbReference>
<gene>
    <name evidence="5" type="ORF">A3L02_06400</name>
</gene>
<evidence type="ECO:0000256" key="2">
    <source>
        <dbReference type="ARBA" id="ARBA00022679"/>
    </source>
</evidence>
<protein>
    <submittedName>
        <fullName evidence="5">Ubiquinone biosynthesis protein</fullName>
    </submittedName>
</protein>
<evidence type="ECO:0000256" key="1">
    <source>
        <dbReference type="ARBA" id="ARBA00022603"/>
    </source>
</evidence>
<accession>A0A218P4S8</accession>
<dbReference type="PANTHER" id="PTHR45036">
    <property type="entry name" value="METHYLTRANSFERASE LIKE 7B"/>
    <property type="match status" value="1"/>
</dbReference>
<dbReference type="GO" id="GO:0032259">
    <property type="term" value="P:methylation"/>
    <property type="evidence" value="ECO:0007669"/>
    <property type="project" value="UniProtKB-KW"/>
</dbReference>
<dbReference type="PANTHER" id="PTHR45036:SF1">
    <property type="entry name" value="METHYLTRANSFERASE LIKE 7A"/>
    <property type="match status" value="1"/>
</dbReference>
<reference evidence="5 6" key="1">
    <citation type="submission" date="2016-03" db="EMBL/GenBank/DDBJ databases">
        <title>Complete genome sequence of Thermococcus celer.</title>
        <authorList>
            <person name="Oger P.M."/>
        </authorList>
    </citation>
    <scope>NUCLEOTIDE SEQUENCE [LARGE SCALE GENOMIC DNA]</scope>
    <source>
        <strain evidence="5 6">Vu 13</strain>
    </source>
</reference>
<dbReference type="AlphaFoldDB" id="A0A218P4S8"/>
<dbReference type="RefSeq" id="WP_088863847.1">
    <property type="nucleotide sequence ID" value="NZ_CP014854.1"/>
</dbReference>
<dbReference type="Proteomes" id="UP000197156">
    <property type="component" value="Chromosome"/>
</dbReference>
<evidence type="ECO:0000259" key="4">
    <source>
        <dbReference type="Pfam" id="PF08241"/>
    </source>
</evidence>
<dbReference type="KEGG" id="tce:A3L02_06400"/>
<dbReference type="GeneID" id="33324374"/>
<keyword evidence="1" id="KW-0489">Methyltransferase</keyword>
<dbReference type="Pfam" id="PF08241">
    <property type="entry name" value="Methyltransf_11"/>
    <property type="match status" value="1"/>
</dbReference>
<dbReference type="SUPFAM" id="SSF53335">
    <property type="entry name" value="S-adenosyl-L-methionine-dependent methyltransferases"/>
    <property type="match status" value="1"/>
</dbReference>
<dbReference type="InterPro" id="IPR023576">
    <property type="entry name" value="UbiE/COQ5_MeTrFase_CS"/>
</dbReference>
<sequence length="200" mass="22977">MSFREKYARLGERYNVLEKPLDGALCPLRRKAVSFARGKTLEIGVGVGKTLRYYPKDVELHAIDAVPEMVRIAENRARELGLNARFYVMDAERLEFPSESFDTVISSFVFCTVPNPEVAMREIHRVLKPGGRAIFLEHTKSDSRLLNWLFLKPLDLLLGALLDDNTLRETQRLVGEYFEVEHEESHYHGIVRLMVGRKEG</sequence>
<evidence type="ECO:0000313" key="6">
    <source>
        <dbReference type="Proteomes" id="UP000197156"/>
    </source>
</evidence>
<keyword evidence="2" id="KW-0808">Transferase</keyword>
<dbReference type="OrthoDB" id="147504at2157"/>